<gene>
    <name evidence="2" type="ORF">OU415_07900</name>
</gene>
<proteinExistence type="inferred from homology"/>
<comment type="caution">
    <text evidence="2">The sequence shown here is derived from an EMBL/GenBank/DDBJ whole genome shotgun (WGS) entry which is preliminary data.</text>
</comment>
<reference evidence="2 3" key="1">
    <citation type="submission" date="2022-11" db="EMBL/GenBank/DDBJ databases">
        <title>Draft genome sequence of Saccharopolyspora sp. WRP15-2 isolated from rhizosphere soils of wild rice in Thailand.</title>
        <authorList>
            <person name="Duangmal K."/>
            <person name="Kammanee S."/>
            <person name="Muangham S."/>
        </authorList>
    </citation>
    <scope>NUCLEOTIDE SEQUENCE [LARGE SCALE GENOMIC DNA]</scope>
    <source>
        <strain evidence="2 3">WRP15-2</strain>
    </source>
</reference>
<dbReference type="Gene3D" id="2.130.10.10">
    <property type="entry name" value="YVTN repeat-like/Quinoprotein amine dehydrogenase"/>
    <property type="match status" value="1"/>
</dbReference>
<organism evidence="2 3">
    <name type="scientific">Saccharopolyspora oryzae</name>
    <dbReference type="NCBI Taxonomy" id="2997343"/>
    <lineage>
        <taxon>Bacteria</taxon>
        <taxon>Bacillati</taxon>
        <taxon>Actinomycetota</taxon>
        <taxon>Actinomycetes</taxon>
        <taxon>Pseudonocardiales</taxon>
        <taxon>Pseudonocardiaceae</taxon>
        <taxon>Saccharopolyspora</taxon>
    </lineage>
</organism>
<dbReference type="Pfam" id="PF10282">
    <property type="entry name" value="Lactonase"/>
    <property type="match status" value="1"/>
</dbReference>
<evidence type="ECO:0000313" key="3">
    <source>
        <dbReference type="Proteomes" id="UP001210380"/>
    </source>
</evidence>
<dbReference type="InterPro" id="IPR011048">
    <property type="entry name" value="Haem_d1_sf"/>
</dbReference>
<evidence type="ECO:0000313" key="2">
    <source>
        <dbReference type="EMBL" id="MDA3625354.1"/>
    </source>
</evidence>
<evidence type="ECO:0000256" key="1">
    <source>
        <dbReference type="ARBA" id="ARBA00005564"/>
    </source>
</evidence>
<dbReference type="PANTHER" id="PTHR30344:SF1">
    <property type="entry name" value="6-PHOSPHOGLUCONOLACTONASE"/>
    <property type="match status" value="1"/>
</dbReference>
<accession>A0ABT4UUJ6</accession>
<protein>
    <submittedName>
        <fullName evidence="2">Lactonase family protein</fullName>
    </submittedName>
</protein>
<dbReference type="Proteomes" id="UP001210380">
    <property type="component" value="Unassembled WGS sequence"/>
</dbReference>
<keyword evidence="3" id="KW-1185">Reference proteome</keyword>
<dbReference type="InterPro" id="IPR019405">
    <property type="entry name" value="Lactonase_7-beta_prop"/>
</dbReference>
<comment type="similarity">
    <text evidence="1">Belongs to the cycloisomerase 2 family.</text>
</comment>
<dbReference type="EMBL" id="JAQGLA010000008">
    <property type="protein sequence ID" value="MDA3625354.1"/>
    <property type="molecule type" value="Genomic_DNA"/>
</dbReference>
<dbReference type="SUPFAM" id="SSF51004">
    <property type="entry name" value="C-terminal (heme d1) domain of cytochrome cd1-nitrite reductase"/>
    <property type="match status" value="1"/>
</dbReference>
<dbReference type="InterPro" id="IPR015943">
    <property type="entry name" value="WD40/YVTN_repeat-like_dom_sf"/>
</dbReference>
<dbReference type="PANTHER" id="PTHR30344">
    <property type="entry name" value="6-PHOSPHOGLUCONOLACTONASE-RELATED"/>
    <property type="match status" value="1"/>
</dbReference>
<dbReference type="InterPro" id="IPR050282">
    <property type="entry name" value="Cycloisomerase_2"/>
</dbReference>
<sequence>MPEMGEYRVYLGAYTGAESSADGIRLAVADGSGSLRCAEVVAEVHDPSFLALSPDGSTLFAVSEQRDGRVLSFEVREDGALQELNSQPTLGADPCHLSVHPSGKYLLTANYQSGNLVVHPIDTGGVLREPCHVVQHSGSGPNPKRQEGPHAHQVLSDPAGGYVLAVDLGTDSVYVYGFDVDSGHLGLEHEVSLRAGAGPRHLAFHPDGERAYLVNELASSVTEFGYDPSSGALEPGRTLSALPPDYGKPSLAAEVVVTPDGRFVLASNRGHDSIAVFQADASDGQFRLLDIRPAGVAGPRHIALSPDGRVLFAAGQHSNDVQAFAISLDGELSPVGDPVATPVPVCVLPVPIVAQRA</sequence>
<dbReference type="RefSeq" id="WP_270947932.1">
    <property type="nucleotide sequence ID" value="NZ_JAQGLA010000008.1"/>
</dbReference>
<name>A0ABT4UUJ6_9PSEU</name>